<gene>
    <name evidence="2" type="ORF">CYNAS_LOCUS1260</name>
</gene>
<dbReference type="PANTHER" id="PTHR31430:SF4">
    <property type="entry name" value="RING-TYPE DOMAIN-CONTAINING PROTEIN"/>
    <property type="match status" value="1"/>
</dbReference>
<comment type="caution">
    <text evidence="2">The sequence shown here is derived from an EMBL/GenBank/DDBJ whole genome shotgun (WGS) entry which is preliminary data.</text>
</comment>
<name>A0AA36DNI5_CYLNA</name>
<dbReference type="AlphaFoldDB" id="A0AA36DNI5"/>
<dbReference type="Proteomes" id="UP001176961">
    <property type="component" value="Unassembled WGS sequence"/>
</dbReference>
<proteinExistence type="predicted"/>
<evidence type="ECO:0000313" key="3">
    <source>
        <dbReference type="Proteomes" id="UP001176961"/>
    </source>
</evidence>
<evidence type="ECO:0000313" key="2">
    <source>
        <dbReference type="EMBL" id="CAJ0589277.1"/>
    </source>
</evidence>
<accession>A0AA36DNI5</accession>
<dbReference type="EMBL" id="CATQJL010000001">
    <property type="protein sequence ID" value="CAJ0589277.1"/>
    <property type="molecule type" value="Genomic_DNA"/>
</dbReference>
<evidence type="ECO:0000256" key="1">
    <source>
        <dbReference type="SAM" id="MobiDB-lite"/>
    </source>
</evidence>
<feature type="compositionally biased region" description="Polar residues" evidence="1">
    <location>
        <begin position="182"/>
        <end position="204"/>
    </location>
</feature>
<keyword evidence="3" id="KW-1185">Reference proteome</keyword>
<organism evidence="2 3">
    <name type="scientific">Cylicocyclus nassatus</name>
    <name type="common">Nematode worm</name>
    <dbReference type="NCBI Taxonomy" id="53992"/>
    <lineage>
        <taxon>Eukaryota</taxon>
        <taxon>Metazoa</taxon>
        <taxon>Ecdysozoa</taxon>
        <taxon>Nematoda</taxon>
        <taxon>Chromadorea</taxon>
        <taxon>Rhabditida</taxon>
        <taxon>Rhabditina</taxon>
        <taxon>Rhabditomorpha</taxon>
        <taxon>Strongyloidea</taxon>
        <taxon>Strongylidae</taxon>
        <taxon>Cylicocyclus</taxon>
    </lineage>
</organism>
<protein>
    <submittedName>
        <fullName evidence="2">Uncharacterized protein</fullName>
    </submittedName>
</protein>
<dbReference type="PANTHER" id="PTHR31430">
    <property type="entry name" value="PROTEIN CBG22332-RELATED"/>
    <property type="match status" value="1"/>
</dbReference>
<reference evidence="2" key="1">
    <citation type="submission" date="2023-07" db="EMBL/GenBank/DDBJ databases">
        <authorList>
            <consortium name="CYATHOMIX"/>
        </authorList>
    </citation>
    <scope>NUCLEOTIDE SEQUENCE</scope>
    <source>
        <strain evidence="2">N/A</strain>
    </source>
</reference>
<feature type="region of interest" description="Disordered" evidence="1">
    <location>
        <begin position="177"/>
        <end position="204"/>
    </location>
</feature>
<sequence length="204" mass="23729">MADSVDNEKLSMRQMLPVFAGASERAELHCIGYNVYRDAQLGRLIYNYNISWSDSTEESYIVWDHIVQKLIRSNRVAIKVPIQCDGPCGRLTDDYVQFGLCEHTVCRDCYENAQSADHEGLHGCCNSECLKLWKIEERRRKKKARKEEKIRAQRVRSDISYCMKYDDKSFEHLMERLRKSQKSPGVSTRTENITSSHDTMYSQG</sequence>